<dbReference type="GO" id="GO:0005777">
    <property type="term" value="C:peroxisome"/>
    <property type="evidence" value="ECO:0007669"/>
    <property type="project" value="TreeGrafter"/>
</dbReference>
<name>W2RK75_CYPE1</name>
<evidence type="ECO:0000259" key="6">
    <source>
        <dbReference type="Pfam" id="PF01323"/>
    </source>
</evidence>
<dbReference type="GO" id="GO:0005739">
    <property type="term" value="C:mitochondrion"/>
    <property type="evidence" value="ECO:0007669"/>
    <property type="project" value="TreeGrafter"/>
</dbReference>
<evidence type="ECO:0000256" key="4">
    <source>
        <dbReference type="PIRNR" id="PIRNR006386"/>
    </source>
</evidence>
<organism evidence="7 8">
    <name type="scientific">Cyphellophora europaea (strain CBS 101466)</name>
    <name type="common">Phialophora europaea</name>
    <dbReference type="NCBI Taxonomy" id="1220924"/>
    <lineage>
        <taxon>Eukaryota</taxon>
        <taxon>Fungi</taxon>
        <taxon>Dikarya</taxon>
        <taxon>Ascomycota</taxon>
        <taxon>Pezizomycotina</taxon>
        <taxon>Eurotiomycetes</taxon>
        <taxon>Chaetothyriomycetidae</taxon>
        <taxon>Chaetothyriales</taxon>
        <taxon>Cyphellophoraceae</taxon>
        <taxon>Cyphellophora</taxon>
    </lineage>
</organism>
<protein>
    <recommendedName>
        <fullName evidence="4">Glutathione S-transferase kappa</fullName>
        <ecNumber evidence="4">2.5.1.18</ecNumber>
    </recommendedName>
</protein>
<dbReference type="GO" id="GO:0004602">
    <property type="term" value="F:glutathione peroxidase activity"/>
    <property type="evidence" value="ECO:0007669"/>
    <property type="project" value="TreeGrafter"/>
</dbReference>
<dbReference type="AlphaFoldDB" id="W2RK75"/>
<evidence type="ECO:0000256" key="2">
    <source>
        <dbReference type="ARBA" id="ARBA00022679"/>
    </source>
</evidence>
<dbReference type="eggNOG" id="ENOG502RH77">
    <property type="taxonomic scope" value="Eukaryota"/>
</dbReference>
<comment type="similarity">
    <text evidence="1 4">Belongs to the GST superfamily. Kappa family.</text>
</comment>
<keyword evidence="2 4" id="KW-0808">Transferase</keyword>
<evidence type="ECO:0000256" key="5">
    <source>
        <dbReference type="PIRSR" id="PIRSR006386-1"/>
    </source>
</evidence>
<sequence length="228" mass="26056">MGGKVDGYLDCTSPYSYFAITHLRKVRPLLKQYGVEVEFHPVFLGGINVGSGNKPPWTLPAKAKYGPYDLKRAIEQFQTPKISSPPFFPILSVVPQRAMLVVKDRHSNEAFEKCFVSTWEYSFIKHIDISKPDALAKMLGEHFDAAEVKEIMRLMATPPYKEKLTANTKKALDLGAFGAPWFWLRNEKGEEEPLFGSDRFAYMWRFLGVEFEDVRIVDKEKQDGKAKL</sequence>
<dbReference type="FunFam" id="3.40.30.10:FF:000096">
    <property type="entry name" value="Glutathione S-transferase kappa"/>
    <property type="match status" value="1"/>
</dbReference>
<dbReference type="PANTHER" id="PTHR42943">
    <property type="entry name" value="GLUTATHIONE S-TRANSFERASE KAPPA"/>
    <property type="match status" value="1"/>
</dbReference>
<dbReference type="EMBL" id="KB822724">
    <property type="protein sequence ID" value="ETN36862.1"/>
    <property type="molecule type" value="Genomic_DNA"/>
</dbReference>
<dbReference type="PIRSF" id="PIRSF006386">
    <property type="entry name" value="HCCAis_GSTk"/>
    <property type="match status" value="1"/>
</dbReference>
<dbReference type="GO" id="GO:0006749">
    <property type="term" value="P:glutathione metabolic process"/>
    <property type="evidence" value="ECO:0007669"/>
    <property type="project" value="TreeGrafter"/>
</dbReference>
<proteinExistence type="inferred from homology"/>
<comment type="catalytic activity">
    <reaction evidence="3 4">
        <text>RX + glutathione = an S-substituted glutathione + a halide anion + H(+)</text>
        <dbReference type="Rhea" id="RHEA:16437"/>
        <dbReference type="ChEBI" id="CHEBI:15378"/>
        <dbReference type="ChEBI" id="CHEBI:16042"/>
        <dbReference type="ChEBI" id="CHEBI:17792"/>
        <dbReference type="ChEBI" id="CHEBI:57925"/>
        <dbReference type="ChEBI" id="CHEBI:90779"/>
        <dbReference type="EC" id="2.5.1.18"/>
    </reaction>
</comment>
<dbReference type="Pfam" id="PF01323">
    <property type="entry name" value="DSBA"/>
    <property type="match status" value="1"/>
</dbReference>
<dbReference type="RefSeq" id="XP_008720394.1">
    <property type="nucleotide sequence ID" value="XM_008722172.1"/>
</dbReference>
<dbReference type="VEuPathDB" id="FungiDB:HMPREF1541_07849"/>
<feature type="domain" description="DSBA-like thioredoxin" evidence="6">
    <location>
        <begin position="5"/>
        <end position="201"/>
    </location>
</feature>
<gene>
    <name evidence="7" type="ORF">HMPREF1541_07849</name>
</gene>
<dbReference type="PANTHER" id="PTHR42943:SF13">
    <property type="entry name" value="GLUTATHIONE S-TRANSFERASE KAPPA-RELATED"/>
    <property type="match status" value="1"/>
</dbReference>
<dbReference type="InterPro" id="IPR001853">
    <property type="entry name" value="DSBA-like_thioredoxin_dom"/>
</dbReference>
<dbReference type="InterPro" id="IPR036249">
    <property type="entry name" value="Thioredoxin-like_sf"/>
</dbReference>
<evidence type="ECO:0000256" key="1">
    <source>
        <dbReference type="ARBA" id="ARBA00006494"/>
    </source>
</evidence>
<evidence type="ECO:0000313" key="7">
    <source>
        <dbReference type="EMBL" id="ETN36862.1"/>
    </source>
</evidence>
<dbReference type="Gene3D" id="3.40.30.10">
    <property type="entry name" value="Glutaredoxin"/>
    <property type="match status" value="1"/>
</dbReference>
<evidence type="ECO:0000313" key="8">
    <source>
        <dbReference type="Proteomes" id="UP000030752"/>
    </source>
</evidence>
<evidence type="ECO:0000256" key="3">
    <source>
        <dbReference type="ARBA" id="ARBA00047960"/>
    </source>
</evidence>
<dbReference type="OrthoDB" id="4664297at2759"/>
<dbReference type="EC" id="2.5.1.18" evidence="4"/>
<accession>W2RK75</accession>
<dbReference type="Proteomes" id="UP000030752">
    <property type="component" value="Unassembled WGS sequence"/>
</dbReference>
<dbReference type="GO" id="GO:0004364">
    <property type="term" value="F:glutathione transferase activity"/>
    <property type="evidence" value="ECO:0007669"/>
    <property type="project" value="UniProtKB-UniRule"/>
</dbReference>
<dbReference type="InParanoid" id="W2RK75"/>
<dbReference type="InterPro" id="IPR051924">
    <property type="entry name" value="GST_Kappa/NadH"/>
</dbReference>
<dbReference type="STRING" id="1220924.W2RK75"/>
<dbReference type="SUPFAM" id="SSF52833">
    <property type="entry name" value="Thioredoxin-like"/>
    <property type="match status" value="1"/>
</dbReference>
<dbReference type="HOGENOM" id="CLU_069253_1_0_1"/>
<dbReference type="GeneID" id="19975188"/>
<feature type="active site" description="Nucleophile" evidence="5">
    <location>
        <position position="13"/>
    </location>
</feature>
<reference evidence="7 8" key="1">
    <citation type="submission" date="2013-03" db="EMBL/GenBank/DDBJ databases">
        <title>The Genome Sequence of Phialophora europaea CBS 101466.</title>
        <authorList>
            <consortium name="The Broad Institute Genomics Platform"/>
            <person name="Cuomo C."/>
            <person name="de Hoog S."/>
            <person name="Gorbushina A."/>
            <person name="Walker B."/>
            <person name="Young S.K."/>
            <person name="Zeng Q."/>
            <person name="Gargeya S."/>
            <person name="Fitzgerald M."/>
            <person name="Haas B."/>
            <person name="Abouelleil A."/>
            <person name="Allen A.W."/>
            <person name="Alvarado L."/>
            <person name="Arachchi H.M."/>
            <person name="Berlin A.M."/>
            <person name="Chapman S.B."/>
            <person name="Gainer-Dewar J."/>
            <person name="Goldberg J."/>
            <person name="Griggs A."/>
            <person name="Gujja S."/>
            <person name="Hansen M."/>
            <person name="Howarth C."/>
            <person name="Imamovic A."/>
            <person name="Ireland A."/>
            <person name="Larimer J."/>
            <person name="McCowan C."/>
            <person name="Murphy C."/>
            <person name="Pearson M."/>
            <person name="Poon T.W."/>
            <person name="Priest M."/>
            <person name="Roberts A."/>
            <person name="Saif S."/>
            <person name="Shea T."/>
            <person name="Sisk P."/>
            <person name="Sykes S."/>
            <person name="Wortman J."/>
            <person name="Nusbaum C."/>
            <person name="Birren B."/>
        </authorList>
    </citation>
    <scope>NUCLEOTIDE SEQUENCE [LARGE SCALE GENOMIC DNA]</scope>
    <source>
        <strain evidence="7 8">CBS 101466</strain>
    </source>
</reference>
<dbReference type="InterPro" id="IPR014440">
    <property type="entry name" value="HCCAis_GSTk"/>
</dbReference>
<keyword evidence="8" id="KW-1185">Reference proteome</keyword>